<dbReference type="Proteomes" id="UP000245887">
    <property type="component" value="Unassembled WGS sequence"/>
</dbReference>
<dbReference type="EMBL" id="QEKQ01000001">
    <property type="protein sequence ID" value="PVY79147.1"/>
    <property type="molecule type" value="Genomic_DNA"/>
</dbReference>
<organism evidence="2 3">
    <name type="scientific">Tamilnaduibacter salinus</name>
    <dbReference type="NCBI Taxonomy" id="1484056"/>
    <lineage>
        <taxon>Bacteria</taxon>
        <taxon>Pseudomonadati</taxon>
        <taxon>Pseudomonadota</taxon>
        <taxon>Gammaproteobacteria</taxon>
        <taxon>Pseudomonadales</taxon>
        <taxon>Marinobacteraceae</taxon>
        <taxon>Tamilnaduibacter</taxon>
    </lineage>
</organism>
<proteinExistence type="predicted"/>
<dbReference type="Pfam" id="PF09481">
    <property type="entry name" value="CRISPR_Cse1"/>
    <property type="match status" value="1"/>
</dbReference>
<dbReference type="AlphaFoldDB" id="A0A2U1D190"/>
<reference evidence="2 3" key="1">
    <citation type="submission" date="2018-04" db="EMBL/GenBank/DDBJ databases">
        <title>Genomic Encyclopedia of Type Strains, Phase IV (KMG-IV): sequencing the most valuable type-strain genomes for metagenomic binning, comparative biology and taxonomic classification.</title>
        <authorList>
            <person name="Goeker M."/>
        </authorList>
    </citation>
    <scope>NUCLEOTIDE SEQUENCE [LARGE SCALE GENOMIC DNA]</scope>
    <source>
        <strain evidence="2 3">DSM 28688</strain>
    </source>
</reference>
<comment type="caution">
    <text evidence="2">The sequence shown here is derived from an EMBL/GenBank/DDBJ whole genome shotgun (WGS) entry which is preliminary data.</text>
</comment>
<dbReference type="InterPro" id="IPR013381">
    <property type="entry name" value="CRISPR-assoc_prot_Cse1"/>
</dbReference>
<dbReference type="NCBIfam" id="TIGR02547">
    <property type="entry name" value="casA_cse1"/>
    <property type="match status" value="1"/>
</dbReference>
<evidence type="ECO:0000256" key="1">
    <source>
        <dbReference type="SAM" id="MobiDB-lite"/>
    </source>
</evidence>
<dbReference type="CDD" id="cd09729">
    <property type="entry name" value="Cse1_I-E"/>
    <property type="match status" value="1"/>
</dbReference>
<evidence type="ECO:0000313" key="2">
    <source>
        <dbReference type="EMBL" id="PVY79147.1"/>
    </source>
</evidence>
<gene>
    <name evidence="2" type="ORF">C8D92_101354</name>
</gene>
<dbReference type="OrthoDB" id="5392377at2"/>
<protein>
    <submittedName>
        <fullName evidence="2">CRISPR-associated Cse1 family protein</fullName>
    </submittedName>
</protein>
<accession>A0A2U1D190</accession>
<dbReference type="RefSeq" id="WP_116918341.1">
    <property type="nucleotide sequence ID" value="NZ_QEKQ01000001.1"/>
</dbReference>
<evidence type="ECO:0000313" key="3">
    <source>
        <dbReference type="Proteomes" id="UP000245887"/>
    </source>
</evidence>
<name>A0A2U1D190_9GAMM</name>
<sequence>MNLLTDPWLPFKRRDGRQEYRPVTAMVDPDVIDLALPRSDFQGAAYQFLIGLLQTTMAPEDMEEWVEWYQAPPSEEVCQEYLEKWGPAFEFDSDGSAFMQDHDAMAEEKATDIAALLIDSPGASTIKNNTDHFVKAGRVEQLCLDCAAIALFTLQINAPSGGKGHRTGLRGGGPLTTLVMPTASGSSLWHRLWLNVRDSDSWTYESPGASDAKVFPWLGKTKVSDKGQGTYPDDVHPLHSYWAMPRRMRLNIDASSCECDLCGRRGEYTVSSLRTRNYGFNYDGPWTHPLTPYRFDPKKPEQLPYSRKAQTDGLGYRHWEALTMKDEEEKGFLPAPVVLDYVAKCDKADDLDVALPAVAGLWVFGYDMDNMKARCWYGAHMPLLALEDDARALAQLWLRQMIDLTESSSRLLQTQVKEAWFSRPKDAKGDVSYISASLWESTEQAFYQRLMELGELLTGEAPPQRFPAEVAASWYRTVTRQATDLFDEYALSGPAEQLDMKRITKARNVFRKKLHTGKEAKAFRKIGRLDDNGQPQEAREKQGETA</sequence>
<feature type="region of interest" description="Disordered" evidence="1">
    <location>
        <begin position="523"/>
        <end position="546"/>
    </location>
</feature>